<protein>
    <submittedName>
        <fullName evidence="1">Uncharacterized protein</fullName>
    </submittedName>
</protein>
<organism evidence="1 2">
    <name type="scientific">Neofusicoccum parvum</name>
    <dbReference type="NCBI Taxonomy" id="310453"/>
    <lineage>
        <taxon>Eukaryota</taxon>
        <taxon>Fungi</taxon>
        <taxon>Dikarya</taxon>
        <taxon>Ascomycota</taxon>
        <taxon>Pezizomycotina</taxon>
        <taxon>Dothideomycetes</taxon>
        <taxon>Dothideomycetes incertae sedis</taxon>
        <taxon>Botryosphaeriales</taxon>
        <taxon>Botryosphaeriaceae</taxon>
        <taxon>Neofusicoccum</taxon>
    </lineage>
</organism>
<name>A0ACB5S325_9PEZI</name>
<gene>
    <name evidence="1" type="primary">g3437</name>
    <name evidence="1" type="ORF">NpPPO83_00003437</name>
</gene>
<dbReference type="Proteomes" id="UP001165186">
    <property type="component" value="Unassembled WGS sequence"/>
</dbReference>
<keyword evidence="2" id="KW-1185">Reference proteome</keyword>
<sequence>MSAFVTPNTLFVSREDYMHGLVVTPDSPLFVPQFPQEEEQEEYVPDLADPATPEEFRKSSRMPLDCAAQIIYAVAREVQAIMRTVEFYSRFHTIVRIPEAPEVHIHLLAVCLDNVVIYRTDDAGNTDLNIDPDLHVFEGLFYAAIINLYMLYNDLLCVLWNGSMDPNTQLTENLTAEGMMRHLTYHWKALIDPELLATLDFAIRKEHLVRFKADHNTSVFLNNHKYAKTYNEASINASIRNALDAVPFDEAQLTPDIPGLHPTMVVYFNPFELLRYLHKKNEVSLACWCEMNDVKPKYEIHDGSFSDLESELSESDFDMEDAFIINPPPVDIPEENIPTPVDTVQGLKRKFPWLSDPAPKKYPCNTVPKDPVFVDSGYAEESEYSTEWEEESDYDDDGMDTAPQPADPLQSGIGNYLNGNSQPPSGESAQEDPFSAYSETQSPTKKRARGVPAAIDVERSWELPVRPAISPLTPEARPAKRLRPTSPGMVAPDVTAAQHTYDLKHNKDHVQKHRDRALAALCGEEVDEESDAESIHSDSDMFKAWEALTGQKKFW</sequence>
<evidence type="ECO:0000313" key="1">
    <source>
        <dbReference type="EMBL" id="GME27117.1"/>
    </source>
</evidence>
<accession>A0ACB5S325</accession>
<proteinExistence type="predicted"/>
<reference evidence="1" key="1">
    <citation type="submission" date="2024-09" db="EMBL/GenBank/DDBJ databases">
        <title>Draft Genome Sequences of Neofusicoccum parvum.</title>
        <authorList>
            <person name="Ashida A."/>
            <person name="Camagna M."/>
            <person name="Tanaka A."/>
            <person name="Takemoto D."/>
        </authorList>
    </citation>
    <scope>NUCLEOTIDE SEQUENCE</scope>
    <source>
        <strain evidence="1">PPO83</strain>
    </source>
</reference>
<dbReference type="EMBL" id="BSXG01000034">
    <property type="protein sequence ID" value="GME27117.1"/>
    <property type="molecule type" value="Genomic_DNA"/>
</dbReference>
<evidence type="ECO:0000313" key="2">
    <source>
        <dbReference type="Proteomes" id="UP001165186"/>
    </source>
</evidence>
<comment type="caution">
    <text evidence="1">The sequence shown here is derived from an EMBL/GenBank/DDBJ whole genome shotgun (WGS) entry which is preliminary data.</text>
</comment>